<dbReference type="InterPro" id="IPR018076">
    <property type="entry name" value="T2SS_GspF_dom"/>
</dbReference>
<comment type="caution">
    <text evidence="8">The sequence shown here is derived from an EMBL/GenBank/DDBJ whole genome shotgun (WGS) entry which is preliminary data.</text>
</comment>
<keyword evidence="2" id="KW-1003">Cell membrane</keyword>
<evidence type="ECO:0000256" key="6">
    <source>
        <dbReference type="SAM" id="Phobius"/>
    </source>
</evidence>
<feature type="transmembrane region" description="Helical" evidence="6">
    <location>
        <begin position="6"/>
        <end position="25"/>
    </location>
</feature>
<feature type="domain" description="Type II secretion system protein GspF" evidence="7">
    <location>
        <begin position="161"/>
        <end position="285"/>
    </location>
</feature>
<dbReference type="PANTHER" id="PTHR35007">
    <property type="entry name" value="INTEGRAL MEMBRANE PROTEIN-RELATED"/>
    <property type="match status" value="1"/>
</dbReference>
<evidence type="ECO:0000259" key="7">
    <source>
        <dbReference type="Pfam" id="PF00482"/>
    </source>
</evidence>
<feature type="transmembrane region" description="Helical" evidence="6">
    <location>
        <begin position="301"/>
        <end position="320"/>
    </location>
</feature>
<dbReference type="AlphaFoldDB" id="A0AAW9D3E2"/>
<evidence type="ECO:0000256" key="1">
    <source>
        <dbReference type="ARBA" id="ARBA00004651"/>
    </source>
</evidence>
<proteinExistence type="predicted"/>
<keyword evidence="5 6" id="KW-0472">Membrane</keyword>
<feature type="transmembrane region" description="Helical" evidence="6">
    <location>
        <begin position="124"/>
        <end position="142"/>
    </location>
</feature>
<keyword evidence="3 6" id="KW-0812">Transmembrane</keyword>
<gene>
    <name evidence="8" type="ORF">C7S16_0557</name>
</gene>
<protein>
    <submittedName>
        <fullName evidence="8">Type II secretion system (T2SS), F family protein</fullName>
    </submittedName>
</protein>
<dbReference type="Pfam" id="PF00482">
    <property type="entry name" value="T2SSF"/>
    <property type="match status" value="1"/>
</dbReference>
<evidence type="ECO:0000313" key="8">
    <source>
        <dbReference type="EMBL" id="MDW9256443.1"/>
    </source>
</evidence>
<dbReference type="EMBL" id="QXCT01000002">
    <property type="protein sequence ID" value="MDW9256443.1"/>
    <property type="molecule type" value="Genomic_DNA"/>
</dbReference>
<feature type="transmembrane region" description="Helical" evidence="6">
    <location>
        <begin position="269"/>
        <end position="289"/>
    </location>
</feature>
<feature type="transmembrane region" description="Helical" evidence="6">
    <location>
        <begin position="98"/>
        <end position="118"/>
    </location>
</feature>
<comment type="subcellular location">
    <subcellularLocation>
        <location evidence="1">Cell membrane</location>
        <topology evidence="1">Multi-pass membrane protein</topology>
    </subcellularLocation>
</comment>
<dbReference type="Proteomes" id="UP001272137">
    <property type="component" value="Unassembled WGS sequence"/>
</dbReference>
<reference evidence="8" key="1">
    <citation type="submission" date="2018-08" db="EMBL/GenBank/DDBJ databases">
        <title>Identification of Burkholderia cepacia strains that express a Burkholderia pseudomallei-like capsular polysaccharide.</title>
        <authorList>
            <person name="Burtnick M.N."/>
            <person name="Vongsouvath M."/>
            <person name="Newton P."/>
            <person name="Wuthiekanun V."/>
            <person name="Limmathurotsakul D."/>
            <person name="Brett P.J."/>
            <person name="Chantratita N."/>
            <person name="Dance D.A."/>
        </authorList>
    </citation>
    <scope>NUCLEOTIDE SEQUENCE</scope>
    <source>
        <strain evidence="8">SBXCC001</strain>
    </source>
</reference>
<name>A0AAW9D3E2_BURTH</name>
<evidence type="ECO:0000256" key="3">
    <source>
        <dbReference type="ARBA" id="ARBA00022692"/>
    </source>
</evidence>
<evidence type="ECO:0000313" key="9">
    <source>
        <dbReference type="Proteomes" id="UP001272137"/>
    </source>
</evidence>
<organism evidence="8 9">
    <name type="scientific">Burkholderia thailandensis</name>
    <dbReference type="NCBI Taxonomy" id="57975"/>
    <lineage>
        <taxon>Bacteria</taxon>
        <taxon>Pseudomonadati</taxon>
        <taxon>Pseudomonadota</taxon>
        <taxon>Betaproteobacteria</taxon>
        <taxon>Burkholderiales</taxon>
        <taxon>Burkholderiaceae</taxon>
        <taxon>Burkholderia</taxon>
        <taxon>pseudomallei group</taxon>
    </lineage>
</organism>
<dbReference type="RefSeq" id="WP_151197906.1">
    <property type="nucleotide sequence ID" value="NZ_JANUQN010000004.1"/>
</dbReference>
<evidence type="ECO:0000256" key="2">
    <source>
        <dbReference type="ARBA" id="ARBA00022475"/>
    </source>
</evidence>
<keyword evidence="4 6" id="KW-1133">Transmembrane helix</keyword>
<accession>A0AAW9D3E2</accession>
<evidence type="ECO:0000256" key="5">
    <source>
        <dbReference type="ARBA" id="ARBA00023136"/>
    </source>
</evidence>
<evidence type="ECO:0000256" key="4">
    <source>
        <dbReference type="ARBA" id="ARBA00022989"/>
    </source>
</evidence>
<dbReference type="PANTHER" id="PTHR35007:SF1">
    <property type="entry name" value="PILUS ASSEMBLY PROTEIN"/>
    <property type="match status" value="1"/>
</dbReference>
<dbReference type="InterPro" id="IPR042094">
    <property type="entry name" value="T2SS_GspF_sf"/>
</dbReference>
<sequence length="330" mass="35293">MSAADVVAVGAFFAIVVAGFIARALRDLARRRPAARVRARVDALRDARAHVRTPPARASRVGLPLFVRTHGDGDGGPLRAWLRVRGERVRTAAGGGGVRAIALASVLAALAGFVGASLAGVAPWLRIALAAALAAGVARAVYRMLIARFKQRFLSVFPDALDLIIRAVRAGIPVAQAIGTAGRESEEPVRATFRAMGDALRVGADMKDVLEQQAARLQLADFSFFGVCLTLQRETGGNLTETLENLSGIIRARRDIRMKTRALTAEGRIASKIIAAVPFAIAAFLFVVNRPYIELLFHTRAGHKMLILAVVLLTIGLAMIRKIANLDTSR</sequence>
<dbReference type="Gene3D" id="1.20.81.30">
    <property type="entry name" value="Type II secretion system (T2SS), domain F"/>
    <property type="match status" value="1"/>
</dbReference>
<dbReference type="GO" id="GO:0005886">
    <property type="term" value="C:plasma membrane"/>
    <property type="evidence" value="ECO:0007669"/>
    <property type="project" value="UniProtKB-SubCell"/>
</dbReference>